<gene>
    <name evidence="1" type="ORF">LptCag_0247</name>
</gene>
<dbReference type="EMBL" id="JPGK01000006">
    <property type="protein sequence ID" value="KGA93634.1"/>
    <property type="molecule type" value="Genomic_DNA"/>
</dbReference>
<protein>
    <submittedName>
        <fullName evidence="1">Uncharacterized protein</fullName>
    </submittedName>
</protein>
<evidence type="ECO:0000313" key="2">
    <source>
        <dbReference type="Proteomes" id="UP000029452"/>
    </source>
</evidence>
<dbReference type="PATRIC" id="fig|178606.4.peg.1843"/>
<comment type="caution">
    <text evidence="1">The sequence shown here is derived from an EMBL/GenBank/DDBJ whole genome shotgun (WGS) entry which is preliminary data.</text>
</comment>
<dbReference type="AlphaFoldDB" id="A0A094X4Z8"/>
<evidence type="ECO:0000313" key="1">
    <source>
        <dbReference type="EMBL" id="KGA93634.1"/>
    </source>
</evidence>
<proteinExistence type="predicted"/>
<organism evidence="1 2">
    <name type="scientific">Leptospirillum ferriphilum</name>
    <dbReference type="NCBI Taxonomy" id="178606"/>
    <lineage>
        <taxon>Bacteria</taxon>
        <taxon>Pseudomonadati</taxon>
        <taxon>Nitrospirota</taxon>
        <taxon>Nitrospiria</taxon>
        <taxon>Nitrospirales</taxon>
        <taxon>Nitrospiraceae</taxon>
        <taxon>Leptospirillum</taxon>
    </lineage>
</organism>
<sequence>MFWLSKFILVLLGEGVSNSSPPELQHECQGFYGDIFKRGVKRITNILDYYGKIKN</sequence>
<reference evidence="1 2" key="1">
    <citation type="submission" date="2014-06" db="EMBL/GenBank/DDBJ databases">
        <title>Draft genome sequence of iron oxidizing acidophile Leptospirillum ferriphilum DSM14647.</title>
        <authorList>
            <person name="Cardenas J.P."/>
            <person name="Lazcano M."/>
            <person name="Ossandon F.J."/>
            <person name="Corbett M."/>
            <person name="Holmes D.S."/>
            <person name="Watkin E."/>
        </authorList>
    </citation>
    <scope>NUCLEOTIDE SEQUENCE [LARGE SCALE GENOMIC DNA]</scope>
    <source>
        <strain evidence="1 2">DSM 14647</strain>
    </source>
</reference>
<name>A0A094X4Z8_9BACT</name>
<accession>A0A094X4Z8</accession>
<dbReference type="Proteomes" id="UP000029452">
    <property type="component" value="Unassembled WGS sequence"/>
</dbReference>